<comment type="similarity">
    <text evidence="1">Belongs to the 'GDSL' lipolytic enzyme family.</text>
</comment>
<keyword evidence="3" id="KW-1185">Reference proteome</keyword>
<dbReference type="PROSITE" id="PS01098">
    <property type="entry name" value="LIPASE_GDSL_SER"/>
    <property type="match status" value="1"/>
</dbReference>
<dbReference type="SUPFAM" id="SSF52266">
    <property type="entry name" value="SGNH hydrolase"/>
    <property type="match status" value="1"/>
</dbReference>
<name>A0AAN9FWX9_CLITE</name>
<dbReference type="InterPro" id="IPR035669">
    <property type="entry name" value="SGNH_plant_lipase-like"/>
</dbReference>
<sequence>MDKLMREKAVTIVLVFFVNLVAAKANIPALFAFGDSILDTGNNNNLLTVSKCNFPPYGRDFPGGKPTGRWGNGKVPTDLIAGALGIKQTVPAYLTPGLSIQDLLSGVSFASGGTGNDDTTANIQGVLSLSAQLRLFREYIGKVTAAVGQQRASNIISNSLYLFSSGNNDIAITYLPLKGLIPFPIYADLLVGWNINFVKSLYNLGARKIWVFSTLPLGCLPGARTVGGGLLRDCAPLVNLAAQIFNGKLSAAVNSLKATYSDYDIKFVDVYTPLLNVIQNPLSAGFINTGTGCCGTGTVETGVLCGILTPSCPNPSSYVFWDSGHPTQRAYEFVVASILKTYRLSNFVLSVNTTT</sequence>
<dbReference type="InterPro" id="IPR050592">
    <property type="entry name" value="GDSL_lipolytic_enzyme"/>
</dbReference>
<dbReference type="GO" id="GO:0016298">
    <property type="term" value="F:lipase activity"/>
    <property type="evidence" value="ECO:0007669"/>
    <property type="project" value="InterPro"/>
</dbReference>
<dbReference type="FunFam" id="3.40.50.1110:FF:000003">
    <property type="entry name" value="GDSL esterase/lipase APG"/>
    <property type="match status" value="1"/>
</dbReference>
<dbReference type="InterPro" id="IPR036514">
    <property type="entry name" value="SGNH_hydro_sf"/>
</dbReference>
<dbReference type="Pfam" id="PF00657">
    <property type="entry name" value="Lipase_GDSL"/>
    <property type="match status" value="1"/>
</dbReference>
<dbReference type="GO" id="GO:0006629">
    <property type="term" value="P:lipid metabolic process"/>
    <property type="evidence" value="ECO:0007669"/>
    <property type="project" value="InterPro"/>
</dbReference>
<protein>
    <submittedName>
        <fullName evidence="2">Uncharacterized protein</fullName>
    </submittedName>
</protein>
<evidence type="ECO:0000256" key="1">
    <source>
        <dbReference type="ARBA" id="ARBA00008668"/>
    </source>
</evidence>
<dbReference type="Gene3D" id="3.40.50.1110">
    <property type="entry name" value="SGNH hydrolase"/>
    <property type="match status" value="1"/>
</dbReference>
<dbReference type="InterPro" id="IPR008265">
    <property type="entry name" value="Lipase_GDSL_AS"/>
</dbReference>
<proteinExistence type="inferred from homology"/>
<dbReference type="PANTHER" id="PTHR45642:SF52">
    <property type="entry name" value="GDSL-LIKE LIPASE_ACYLHYDROLASE"/>
    <property type="match status" value="1"/>
</dbReference>
<dbReference type="GO" id="GO:0005576">
    <property type="term" value="C:extracellular region"/>
    <property type="evidence" value="ECO:0007669"/>
    <property type="project" value="TreeGrafter"/>
</dbReference>
<dbReference type="AlphaFoldDB" id="A0AAN9FWX9"/>
<dbReference type="EMBL" id="JAYKXN010000006">
    <property type="protein sequence ID" value="KAK7280770.1"/>
    <property type="molecule type" value="Genomic_DNA"/>
</dbReference>
<dbReference type="CDD" id="cd01837">
    <property type="entry name" value="SGNH_plant_lipase_like"/>
    <property type="match status" value="1"/>
</dbReference>
<dbReference type="InterPro" id="IPR001087">
    <property type="entry name" value="GDSL"/>
</dbReference>
<organism evidence="2 3">
    <name type="scientific">Clitoria ternatea</name>
    <name type="common">Butterfly pea</name>
    <dbReference type="NCBI Taxonomy" id="43366"/>
    <lineage>
        <taxon>Eukaryota</taxon>
        <taxon>Viridiplantae</taxon>
        <taxon>Streptophyta</taxon>
        <taxon>Embryophyta</taxon>
        <taxon>Tracheophyta</taxon>
        <taxon>Spermatophyta</taxon>
        <taxon>Magnoliopsida</taxon>
        <taxon>eudicotyledons</taxon>
        <taxon>Gunneridae</taxon>
        <taxon>Pentapetalae</taxon>
        <taxon>rosids</taxon>
        <taxon>fabids</taxon>
        <taxon>Fabales</taxon>
        <taxon>Fabaceae</taxon>
        <taxon>Papilionoideae</taxon>
        <taxon>50 kb inversion clade</taxon>
        <taxon>NPAAA clade</taxon>
        <taxon>indigoferoid/millettioid clade</taxon>
        <taxon>Phaseoleae</taxon>
        <taxon>Clitoria</taxon>
    </lineage>
</organism>
<comment type="caution">
    <text evidence="2">The sequence shown here is derived from an EMBL/GenBank/DDBJ whole genome shotgun (WGS) entry which is preliminary data.</text>
</comment>
<reference evidence="2 3" key="1">
    <citation type="submission" date="2024-01" db="EMBL/GenBank/DDBJ databases">
        <title>The genomes of 5 underutilized Papilionoideae crops provide insights into root nodulation and disease resistance.</title>
        <authorList>
            <person name="Yuan L."/>
        </authorList>
    </citation>
    <scope>NUCLEOTIDE SEQUENCE [LARGE SCALE GENOMIC DNA]</scope>
    <source>
        <strain evidence="2">LY-2023</strain>
        <tissue evidence="2">Leaf</tissue>
    </source>
</reference>
<evidence type="ECO:0000313" key="3">
    <source>
        <dbReference type="Proteomes" id="UP001359559"/>
    </source>
</evidence>
<dbReference type="Proteomes" id="UP001359559">
    <property type="component" value="Unassembled WGS sequence"/>
</dbReference>
<gene>
    <name evidence="2" type="ORF">RJT34_25837</name>
</gene>
<evidence type="ECO:0000313" key="2">
    <source>
        <dbReference type="EMBL" id="KAK7280770.1"/>
    </source>
</evidence>
<dbReference type="PANTHER" id="PTHR45642">
    <property type="entry name" value="GDSL ESTERASE/LIPASE EXL3"/>
    <property type="match status" value="1"/>
</dbReference>
<accession>A0AAN9FWX9</accession>